<name>A0A6J4V0Y1_9BACT</name>
<accession>A0A6J4V0Y1</accession>
<protein>
    <submittedName>
        <fullName evidence="2">Uncharacterized protein</fullName>
    </submittedName>
</protein>
<feature type="non-terminal residue" evidence="2">
    <location>
        <position position="1"/>
    </location>
</feature>
<feature type="region of interest" description="Disordered" evidence="1">
    <location>
        <begin position="1"/>
        <end position="24"/>
    </location>
</feature>
<feature type="non-terminal residue" evidence="2">
    <location>
        <position position="51"/>
    </location>
</feature>
<proteinExistence type="predicted"/>
<evidence type="ECO:0000313" key="2">
    <source>
        <dbReference type="EMBL" id="CAA9562256.1"/>
    </source>
</evidence>
<feature type="compositionally biased region" description="Basic residues" evidence="1">
    <location>
        <begin position="7"/>
        <end position="24"/>
    </location>
</feature>
<sequence length="51" mass="5739">EEPGWPRGRRRRIVGPRRPSRHRRHPARFVRVSLALLAGDSGPGAVPDHPV</sequence>
<dbReference type="EMBL" id="CADCWE010000251">
    <property type="protein sequence ID" value="CAA9562256.1"/>
    <property type="molecule type" value="Genomic_DNA"/>
</dbReference>
<dbReference type="AlphaFoldDB" id="A0A6J4V0Y1"/>
<reference evidence="2" key="1">
    <citation type="submission" date="2020-02" db="EMBL/GenBank/DDBJ databases">
        <authorList>
            <person name="Meier V. D."/>
        </authorList>
    </citation>
    <scope>NUCLEOTIDE SEQUENCE</scope>
    <source>
        <strain evidence="2">AVDCRST_MAG73</strain>
    </source>
</reference>
<organism evidence="2">
    <name type="scientific">uncultured Thermomicrobiales bacterium</name>
    <dbReference type="NCBI Taxonomy" id="1645740"/>
    <lineage>
        <taxon>Bacteria</taxon>
        <taxon>Pseudomonadati</taxon>
        <taxon>Thermomicrobiota</taxon>
        <taxon>Thermomicrobia</taxon>
        <taxon>Thermomicrobiales</taxon>
        <taxon>environmental samples</taxon>
    </lineage>
</organism>
<gene>
    <name evidence="2" type="ORF">AVDCRST_MAG73-3823</name>
</gene>
<evidence type="ECO:0000256" key="1">
    <source>
        <dbReference type="SAM" id="MobiDB-lite"/>
    </source>
</evidence>